<feature type="compositionally biased region" description="Polar residues" evidence="1">
    <location>
        <begin position="232"/>
        <end position="246"/>
    </location>
</feature>
<dbReference type="GO" id="GO:0000492">
    <property type="term" value="P:box C/D snoRNP assembly"/>
    <property type="evidence" value="ECO:0007669"/>
    <property type="project" value="InterPro"/>
</dbReference>
<evidence type="ECO:0000313" key="3">
    <source>
        <dbReference type="Proteomes" id="UP001166286"/>
    </source>
</evidence>
<gene>
    <name evidence="2" type="ORF">JMJ35_009565</name>
</gene>
<feature type="region of interest" description="Disordered" evidence="1">
    <location>
        <begin position="1"/>
        <end position="139"/>
    </location>
</feature>
<evidence type="ECO:0000313" key="2">
    <source>
        <dbReference type="EMBL" id="KAK0507676.1"/>
    </source>
</evidence>
<feature type="compositionally biased region" description="Low complexity" evidence="1">
    <location>
        <begin position="35"/>
        <end position="90"/>
    </location>
</feature>
<feature type="compositionally biased region" description="Basic residues" evidence="1">
    <location>
        <begin position="333"/>
        <end position="344"/>
    </location>
</feature>
<feature type="region of interest" description="Disordered" evidence="1">
    <location>
        <begin position="154"/>
        <end position="246"/>
    </location>
</feature>
<feature type="compositionally biased region" description="Low complexity" evidence="1">
    <location>
        <begin position="177"/>
        <end position="231"/>
    </location>
</feature>
<feature type="compositionally biased region" description="Basic and acidic residues" evidence="1">
    <location>
        <begin position="300"/>
        <end position="311"/>
    </location>
</feature>
<dbReference type="Proteomes" id="UP001166286">
    <property type="component" value="Unassembled WGS sequence"/>
</dbReference>
<sequence>MKRTNADLDSLPSSPSPKRLKNATRHTSTLAVQDPSSQSSTGSSPSTLVASLAAPSLTTSSLEDSEQASGSSTSSQSDSGSSNTFSSESELFQRPVGRDPNDSQESHYNSDIDSSDSELNSSDSEFSERPGSWKAPPDNESWKAHFVLSAFGNRPINWDTDSTSTRANYDPEYGPRSSKSASISDDVSQASSSVSQASSSSSGSSFSSEPAAASENSNLSSSSASLSTSPSPTTAPHAQLSTTNLAQLQSRLQTLLPKLESANQELEIEKAEGRLGERDIEKVEEEGERYIEMELGLGVLEEKGDGEGEERGEGEEKEGEGEGDVLGKLMGKKEKRKGRGKRKIRIEEVGG</sequence>
<proteinExistence type="predicted"/>
<accession>A0AA39QSJ7</accession>
<organism evidence="2 3">
    <name type="scientific">Cladonia borealis</name>
    <dbReference type="NCBI Taxonomy" id="184061"/>
    <lineage>
        <taxon>Eukaryota</taxon>
        <taxon>Fungi</taxon>
        <taxon>Dikarya</taxon>
        <taxon>Ascomycota</taxon>
        <taxon>Pezizomycotina</taxon>
        <taxon>Lecanoromycetes</taxon>
        <taxon>OSLEUM clade</taxon>
        <taxon>Lecanoromycetidae</taxon>
        <taxon>Lecanorales</taxon>
        <taxon>Lecanorineae</taxon>
        <taxon>Cladoniaceae</taxon>
        <taxon>Cladonia</taxon>
    </lineage>
</organism>
<evidence type="ECO:0000256" key="1">
    <source>
        <dbReference type="SAM" id="MobiDB-lite"/>
    </source>
</evidence>
<protein>
    <submittedName>
        <fullName evidence="2">Uncharacterized protein</fullName>
    </submittedName>
</protein>
<reference evidence="2" key="1">
    <citation type="submission" date="2023-03" db="EMBL/GenBank/DDBJ databases">
        <title>Complete genome of Cladonia borealis.</title>
        <authorList>
            <person name="Park H."/>
        </authorList>
    </citation>
    <scope>NUCLEOTIDE SEQUENCE</scope>
    <source>
        <strain evidence="2">ANT050790</strain>
    </source>
</reference>
<dbReference type="InterPro" id="IPR027921">
    <property type="entry name" value="NOPCHAP1"/>
</dbReference>
<feature type="compositionally biased region" description="Basic and acidic residues" evidence="1">
    <location>
        <begin position="96"/>
        <end position="110"/>
    </location>
</feature>
<feature type="region of interest" description="Disordered" evidence="1">
    <location>
        <begin position="296"/>
        <end position="351"/>
    </location>
</feature>
<comment type="caution">
    <text evidence="2">The sequence shown here is derived from an EMBL/GenBank/DDBJ whole genome shotgun (WGS) entry which is preliminary data.</text>
</comment>
<feature type="compositionally biased region" description="Acidic residues" evidence="1">
    <location>
        <begin position="312"/>
        <end position="323"/>
    </location>
</feature>
<dbReference type="Pfam" id="PF15370">
    <property type="entry name" value="NOPCHAP1"/>
    <property type="match status" value="1"/>
</dbReference>
<dbReference type="EMBL" id="JAFEKC020000022">
    <property type="protein sequence ID" value="KAK0507676.1"/>
    <property type="molecule type" value="Genomic_DNA"/>
</dbReference>
<dbReference type="PANTHER" id="PTHR38489">
    <property type="entry name" value="HISTONE CHAPERONE DOMAIN-CONTAINING PROTEIN"/>
    <property type="match status" value="1"/>
</dbReference>
<dbReference type="PANTHER" id="PTHR38489:SF1">
    <property type="entry name" value="HISTONE CHAPERONE DOMAIN-CONTAINING PROTEIN"/>
    <property type="match status" value="1"/>
</dbReference>
<feature type="compositionally biased region" description="Low complexity" evidence="1">
    <location>
        <begin position="7"/>
        <end position="17"/>
    </location>
</feature>
<keyword evidence="3" id="KW-1185">Reference proteome</keyword>
<name>A0AA39QSJ7_9LECA</name>
<dbReference type="AlphaFoldDB" id="A0AA39QSJ7"/>